<evidence type="ECO:0000313" key="2">
    <source>
        <dbReference type="EMBL" id="EQD80699.1"/>
    </source>
</evidence>
<feature type="domain" description="Bacterial phospholipase C C-terminal" evidence="1">
    <location>
        <begin position="13"/>
        <end position="86"/>
    </location>
</feature>
<dbReference type="Pfam" id="PF05506">
    <property type="entry name" value="PLipase_C_C"/>
    <property type="match status" value="1"/>
</dbReference>
<gene>
    <name evidence="2" type="ORF">B1A_00615</name>
</gene>
<dbReference type="GO" id="GO:0004629">
    <property type="term" value="F:phospholipase C activity"/>
    <property type="evidence" value="ECO:0007669"/>
    <property type="project" value="InterPro"/>
</dbReference>
<dbReference type="EMBL" id="AUZX01000462">
    <property type="protein sequence ID" value="EQD80699.1"/>
    <property type="molecule type" value="Genomic_DNA"/>
</dbReference>
<name>T1DHC5_9ZZZZ</name>
<sequence length="105" mass="11412">MSGRGGSRLEVAATAERGGDIRLRLRNSGGEPVTATVRDLSYGRDERRLRIGAGRTGALLWRPSDSRHGYDLSVSTAQHRWRLAGHVEDGHESLSDPANVAPVPR</sequence>
<reference evidence="2" key="1">
    <citation type="submission" date="2013-08" db="EMBL/GenBank/DDBJ databases">
        <authorList>
            <person name="Mendez C."/>
            <person name="Richter M."/>
            <person name="Ferrer M."/>
            <person name="Sanchez J."/>
        </authorList>
    </citation>
    <scope>NUCLEOTIDE SEQUENCE</scope>
</reference>
<comment type="caution">
    <text evidence="2">The sequence shown here is derived from an EMBL/GenBank/DDBJ whole genome shotgun (WGS) entry which is preliminary data.</text>
</comment>
<reference evidence="2" key="2">
    <citation type="journal article" date="2014" name="ISME J.">
        <title>Microbial stratification in low pH oxic and suboxic macroscopic growths along an acid mine drainage.</title>
        <authorList>
            <person name="Mendez-Garcia C."/>
            <person name="Mesa V."/>
            <person name="Sprenger R.R."/>
            <person name="Richter M."/>
            <person name="Diez M.S."/>
            <person name="Solano J."/>
            <person name="Bargiela R."/>
            <person name="Golyshina O.V."/>
            <person name="Manteca A."/>
            <person name="Ramos J.L."/>
            <person name="Gallego J.R."/>
            <person name="Llorente I."/>
            <person name="Martins Dos Santos V.A."/>
            <person name="Jensen O.N."/>
            <person name="Pelaez A.I."/>
            <person name="Sanchez J."/>
            <person name="Ferrer M."/>
        </authorList>
    </citation>
    <scope>NUCLEOTIDE SEQUENCE</scope>
</reference>
<organism evidence="2">
    <name type="scientific">mine drainage metagenome</name>
    <dbReference type="NCBI Taxonomy" id="410659"/>
    <lineage>
        <taxon>unclassified sequences</taxon>
        <taxon>metagenomes</taxon>
        <taxon>ecological metagenomes</taxon>
    </lineage>
</organism>
<dbReference type="AlphaFoldDB" id="T1DHC5"/>
<dbReference type="GO" id="GO:0016042">
    <property type="term" value="P:lipid catabolic process"/>
    <property type="evidence" value="ECO:0007669"/>
    <property type="project" value="InterPro"/>
</dbReference>
<accession>T1DHC5</accession>
<protein>
    <submittedName>
        <fullName evidence="2">Non-hemolytic phospholipase C</fullName>
    </submittedName>
</protein>
<proteinExistence type="predicted"/>
<dbReference type="InterPro" id="IPR008475">
    <property type="entry name" value="PLipase_C_C"/>
</dbReference>
<evidence type="ECO:0000259" key="1">
    <source>
        <dbReference type="Pfam" id="PF05506"/>
    </source>
</evidence>